<dbReference type="CDD" id="cd00567">
    <property type="entry name" value="ACAD"/>
    <property type="match status" value="1"/>
</dbReference>
<dbReference type="PANTHER" id="PTHR43884:SF20">
    <property type="entry name" value="ACYL-COA DEHYDROGENASE FADE28"/>
    <property type="match status" value="1"/>
</dbReference>
<evidence type="ECO:0000256" key="3">
    <source>
        <dbReference type="ARBA" id="ARBA00023002"/>
    </source>
</evidence>
<organism evidence="5 6">
    <name type="scientific">Geodia barretti</name>
    <name type="common">Barrett's horny sponge</name>
    <dbReference type="NCBI Taxonomy" id="519541"/>
    <lineage>
        <taxon>Eukaryota</taxon>
        <taxon>Metazoa</taxon>
        <taxon>Porifera</taxon>
        <taxon>Demospongiae</taxon>
        <taxon>Heteroscleromorpha</taxon>
        <taxon>Tetractinellida</taxon>
        <taxon>Astrophorina</taxon>
        <taxon>Geodiidae</taxon>
        <taxon>Geodia</taxon>
    </lineage>
</organism>
<dbReference type="Pfam" id="PF00441">
    <property type="entry name" value="Acyl-CoA_dh_1"/>
    <property type="match status" value="1"/>
</dbReference>
<dbReference type="InterPro" id="IPR036250">
    <property type="entry name" value="AcylCo_DH-like_C"/>
</dbReference>
<evidence type="ECO:0000313" key="5">
    <source>
        <dbReference type="EMBL" id="CAI8005825.1"/>
    </source>
</evidence>
<dbReference type="SUPFAM" id="SSF47203">
    <property type="entry name" value="Acyl-CoA dehydrogenase C-terminal domain-like"/>
    <property type="match status" value="1"/>
</dbReference>
<gene>
    <name evidence="5" type="ORF">GBAR_LOCUS4423</name>
</gene>
<dbReference type="AlphaFoldDB" id="A0AA35R6N5"/>
<keyword evidence="6" id="KW-1185">Reference proteome</keyword>
<comment type="caution">
    <text evidence="5">The sequence shown here is derived from an EMBL/GenBank/DDBJ whole genome shotgun (WGS) entry which is preliminary data.</text>
</comment>
<dbReference type="PANTHER" id="PTHR43884">
    <property type="entry name" value="ACYL-COA DEHYDROGENASE"/>
    <property type="match status" value="1"/>
</dbReference>
<evidence type="ECO:0000313" key="6">
    <source>
        <dbReference type="Proteomes" id="UP001174909"/>
    </source>
</evidence>
<dbReference type="Proteomes" id="UP001174909">
    <property type="component" value="Unassembled WGS sequence"/>
</dbReference>
<dbReference type="Gene3D" id="1.20.140.10">
    <property type="entry name" value="Butyryl-CoA Dehydrogenase, subunit A, domain 3"/>
    <property type="match status" value="1"/>
</dbReference>
<dbReference type="GO" id="GO:0003995">
    <property type="term" value="F:acyl-CoA dehydrogenase activity"/>
    <property type="evidence" value="ECO:0007669"/>
    <property type="project" value="TreeGrafter"/>
</dbReference>
<name>A0AA35R6N5_GEOBA</name>
<evidence type="ECO:0000256" key="2">
    <source>
        <dbReference type="ARBA" id="ARBA00022827"/>
    </source>
</evidence>
<dbReference type="EMBL" id="CASHTH010000636">
    <property type="protein sequence ID" value="CAI8005825.1"/>
    <property type="molecule type" value="Genomic_DNA"/>
</dbReference>
<feature type="domain" description="Acyl-CoA dehydrogenase/oxidase C-terminal" evidence="4">
    <location>
        <begin position="41"/>
        <end position="177"/>
    </location>
</feature>
<keyword evidence="1" id="KW-0285">Flavoprotein</keyword>
<proteinExistence type="predicted"/>
<sequence>MPSNAAGVEVEQVGTIGNERLCEVRLNNVSVGAGTVLGEVGQGWPVIERALARATAAHCVQMVGGADAVVDMTVEYVKQRTQFGRPVGSFQAVQHHCSNMATDVEGARHVAYQAAWAIAEGQSGRREVAIAKAWCSGAYQRVCSLGHQCHGAIGFTEEHNLQLYTRRAKVQELSYGSVHDHKEVALQEIEAA</sequence>
<accession>A0AA35R6N5</accession>
<dbReference type="InterPro" id="IPR009075">
    <property type="entry name" value="AcylCo_DH/oxidase_C"/>
</dbReference>
<protein>
    <submittedName>
        <fullName evidence="5">Probable short/branched chain specific acyl-CoA dehydrogenase</fullName>
    </submittedName>
</protein>
<evidence type="ECO:0000259" key="4">
    <source>
        <dbReference type="Pfam" id="PF00441"/>
    </source>
</evidence>
<keyword evidence="3" id="KW-0560">Oxidoreductase</keyword>
<reference evidence="5" key="1">
    <citation type="submission" date="2023-03" db="EMBL/GenBank/DDBJ databases">
        <authorList>
            <person name="Steffen K."/>
            <person name="Cardenas P."/>
        </authorList>
    </citation>
    <scope>NUCLEOTIDE SEQUENCE</scope>
</reference>
<keyword evidence="2" id="KW-0274">FAD</keyword>
<evidence type="ECO:0000256" key="1">
    <source>
        <dbReference type="ARBA" id="ARBA00022630"/>
    </source>
</evidence>